<dbReference type="AlphaFoldDB" id="A0A1A9HYS6"/>
<keyword evidence="3" id="KW-1185">Reference proteome</keyword>
<proteinExistence type="predicted"/>
<evidence type="ECO:0000313" key="3">
    <source>
        <dbReference type="Proteomes" id="UP000077667"/>
    </source>
</evidence>
<evidence type="ECO:0000259" key="1">
    <source>
        <dbReference type="Pfam" id="PF26374"/>
    </source>
</evidence>
<dbReference type="KEGG" id="nia:A8C56_05755"/>
<dbReference type="Gene3D" id="2.70.98.70">
    <property type="match status" value="1"/>
</dbReference>
<dbReference type="Proteomes" id="UP000077667">
    <property type="component" value="Chromosome"/>
</dbReference>
<protein>
    <recommendedName>
        <fullName evidence="1">Endo-acting ulvan lyase C-terminal domain-containing protein</fullName>
    </recommendedName>
</protein>
<dbReference type="Gene3D" id="1.50.10.100">
    <property type="entry name" value="Chondroitin AC/alginate lyase"/>
    <property type="match status" value="1"/>
</dbReference>
<organism evidence="2 3">
    <name type="scientific">Niabella ginsenosidivorans</name>
    <dbReference type="NCBI Taxonomy" id="1176587"/>
    <lineage>
        <taxon>Bacteria</taxon>
        <taxon>Pseudomonadati</taxon>
        <taxon>Bacteroidota</taxon>
        <taxon>Chitinophagia</taxon>
        <taxon>Chitinophagales</taxon>
        <taxon>Chitinophagaceae</taxon>
        <taxon>Niabella</taxon>
    </lineage>
</organism>
<feature type="domain" description="Endo-acting ulvan lyase C-terminal" evidence="1">
    <location>
        <begin position="781"/>
        <end position="855"/>
    </location>
</feature>
<dbReference type="EMBL" id="CP015772">
    <property type="protein sequence ID" value="ANH80558.1"/>
    <property type="molecule type" value="Genomic_DNA"/>
</dbReference>
<dbReference type="STRING" id="1176587.A8C56_05755"/>
<name>A0A1A9HYS6_9BACT</name>
<evidence type="ECO:0000313" key="2">
    <source>
        <dbReference type="EMBL" id="ANH80558.1"/>
    </source>
</evidence>
<accession>A0A1A9HYS6</accession>
<gene>
    <name evidence="2" type="ORF">A8C56_05755</name>
</gene>
<dbReference type="Pfam" id="PF26374">
    <property type="entry name" value="Ulvan_lyaseC"/>
    <property type="match status" value="1"/>
</dbReference>
<sequence length="926" mass="103331">MINLRNIFPFLFSRSFLGRTVAVILLGSFTNTSVCQTAHPHILVNASDKQLILDKIARQAWAKKVFDSMRSAIAPYAERHKTDPQWILSRYLMNRVPGKRYTHFYADAGGSALIGYSGDAPFPTVRVSSNKRPPVTKEGLSYKLPTIEQLKPYDTAMLMQLERLGPDARKEWVDPQSFVEVLNGKINQLALEASVIFWLTGEQSYAAFAADILDQWAHGASQQFPVEGACRTGFLSVQSLGDGQYEAMPLIYDFLYDYLRRHHYGTSWYESVFEKIAHTMTFNGFWNNNWFAAQSPAMVFAALSLEDRSRKDFYLNFFLNKDTINGSCGHLALPSVVKKWLTPDGHWKEPGGYHNYPVSNLLIAGLAMEKNGYPIFRQFPQLLRASSVLLKYSFPDLSAPSFGDTGPASQSPECLEIGLLMATKYKDRILPQLQSAMHTLQQKKGYRREASGYMGLLCYLPETASCSAVYNWPRSGALDFAKCYLQRNGTGKEHGLMYAVQGATYNHNHANGMSVELYGSGMVMGVDPGKGVTYEVPVHVNYYEQWAAHNTVISGSRSASVPYFHGGGGAKNIGHITLSAMEPLADSNAISPFCSFTDTRYTDIATRAKQQRTLAIIRLSDSTGYYLDIYRSDHPQDNEYIYHNTGDTVSLLNRDRKPLELKRAAIPLCRSPFDPPGLRYIRNTLSSATGENITALFRLERNGTDQYMQVLFAGQNDRTFYAGEAPSTNTAPPVYRNRPTPAIVCRQQGEAWARPFVAIYEPFAGSGKYSVDRIEMESERGDKNFTALSVYNRDGSRQLILQSADYTVLKQTAISKFEGAFGVINLVKDQPRYLYMGYGRCIEYGKYGIKMKKPGAVNLSVSAKILEISCSGEAYITIKGNKQIAAVFLKGPTEKKLLIEKTADGIGFSVPPVKGGIIQLTVNHQP</sequence>
<dbReference type="InterPro" id="IPR008929">
    <property type="entry name" value="Chondroitin_lyas"/>
</dbReference>
<dbReference type="SUPFAM" id="SSF48230">
    <property type="entry name" value="Chondroitin AC/alginate lyase"/>
    <property type="match status" value="1"/>
</dbReference>
<reference evidence="2 3" key="1">
    <citation type="submission" date="2016-05" db="EMBL/GenBank/DDBJ databases">
        <title>Niabella ginsenosidivorans BS26 whole genome sequencing.</title>
        <authorList>
            <person name="Im W.T."/>
            <person name="Siddiqi M.Z."/>
        </authorList>
    </citation>
    <scope>NUCLEOTIDE SEQUENCE [LARGE SCALE GENOMIC DNA]</scope>
    <source>
        <strain evidence="2 3">BS26</strain>
    </source>
</reference>
<dbReference type="InterPro" id="IPR058848">
    <property type="entry name" value="Ulvan_lyase_C"/>
</dbReference>